<evidence type="ECO:0000259" key="1">
    <source>
        <dbReference type="Pfam" id="PF09511"/>
    </source>
</evidence>
<dbReference type="Pfam" id="PF09511">
    <property type="entry name" value="RNA_lig_T4_1"/>
    <property type="match status" value="1"/>
</dbReference>
<comment type="caution">
    <text evidence="2">The sequence shown here is derived from an EMBL/GenBank/DDBJ whole genome shotgun (WGS) entry which is preliminary data.</text>
</comment>
<feature type="domain" description="T4 RNA ligase 1-like N-terminal" evidence="1">
    <location>
        <begin position="51"/>
        <end position="192"/>
    </location>
</feature>
<proteinExistence type="predicted"/>
<dbReference type="EMBL" id="DVKT01000057">
    <property type="protein sequence ID" value="HIT39860.1"/>
    <property type="molecule type" value="Genomic_DNA"/>
</dbReference>
<name>A0A9D1GEX4_9BACT</name>
<protein>
    <recommendedName>
        <fullName evidence="1">T4 RNA ligase 1-like N-terminal domain-containing protein</fullName>
    </recommendedName>
</protein>
<sequence>MRFDLDLLKEYCVKTTMCYEKHPTQDLYLFGYYSDRNPPKPTVWDNISIHCRGLILDGNGNVVERPFPKFWTYRQYLSSDTLLLSEDKIVRIPRGKFRILEKIDGTMVTLYWIGDKPYLATQRSFTNIKAVKATELLYTKYSHLFDKFDKRFTYVFEAVYPETKVLIDYGDIRDLYLIGMIDKASGKLMELPDIGFPVSRDYTPEYGHLDNFDDIVALDLPNQEGFVAYFENGLMIKLKFPWYQKAHKILDYYIHQDRVAFLRFQEMANIFHFRHRTISMNDVKSALDHGDNDLISLKYAVPGFYYLMGYDYWLNATKANVLNQNAHTRTGPECMLTAPPSPIFDIEKRMKEPHIYETSVWNWEQRYIKH</sequence>
<reference evidence="2" key="2">
    <citation type="journal article" date="2021" name="PeerJ">
        <title>Extensive microbial diversity within the chicken gut microbiome revealed by metagenomics and culture.</title>
        <authorList>
            <person name="Gilroy R."/>
            <person name="Ravi A."/>
            <person name="Getino M."/>
            <person name="Pursley I."/>
            <person name="Horton D.L."/>
            <person name="Alikhan N.F."/>
            <person name="Baker D."/>
            <person name="Gharbi K."/>
            <person name="Hall N."/>
            <person name="Watson M."/>
            <person name="Adriaenssens E.M."/>
            <person name="Foster-Nyarko E."/>
            <person name="Jarju S."/>
            <person name="Secka A."/>
            <person name="Antonio M."/>
            <person name="Oren A."/>
            <person name="Chaudhuri R.R."/>
            <person name="La Ragione R."/>
            <person name="Hildebrand F."/>
            <person name="Pallen M.J."/>
        </authorList>
    </citation>
    <scope>NUCLEOTIDE SEQUENCE</scope>
    <source>
        <strain evidence="2">21143</strain>
    </source>
</reference>
<dbReference type="AlphaFoldDB" id="A0A9D1GEX4"/>
<evidence type="ECO:0000313" key="2">
    <source>
        <dbReference type="EMBL" id="HIT39860.1"/>
    </source>
</evidence>
<organism evidence="2 3">
    <name type="scientific">Candidatus Caccoplasma intestinavium</name>
    <dbReference type="NCBI Taxonomy" id="2840716"/>
    <lineage>
        <taxon>Bacteria</taxon>
        <taxon>Pseudomonadati</taxon>
        <taxon>Bacteroidota</taxon>
        <taxon>Bacteroidia</taxon>
        <taxon>Bacteroidales</taxon>
        <taxon>Bacteroidaceae</taxon>
        <taxon>Bacteroidaceae incertae sedis</taxon>
        <taxon>Candidatus Caccoplasma</taxon>
    </lineage>
</organism>
<accession>A0A9D1GEX4</accession>
<dbReference type="InterPro" id="IPR019039">
    <property type="entry name" value="T4-Rnl1-like_N"/>
</dbReference>
<gene>
    <name evidence="2" type="ORF">IAD06_07480</name>
</gene>
<dbReference type="Proteomes" id="UP000886722">
    <property type="component" value="Unassembled WGS sequence"/>
</dbReference>
<evidence type="ECO:0000313" key="3">
    <source>
        <dbReference type="Proteomes" id="UP000886722"/>
    </source>
</evidence>
<reference evidence="2" key="1">
    <citation type="submission" date="2020-10" db="EMBL/GenBank/DDBJ databases">
        <authorList>
            <person name="Gilroy R."/>
        </authorList>
    </citation>
    <scope>NUCLEOTIDE SEQUENCE</scope>
    <source>
        <strain evidence="2">21143</strain>
    </source>
</reference>